<reference evidence="3" key="1">
    <citation type="journal article" date="2015" name="Nature">
        <title>Complex archaea that bridge the gap between prokaryotes and eukaryotes.</title>
        <authorList>
            <person name="Spang A."/>
            <person name="Saw J.H."/>
            <person name="Jorgensen S.L."/>
            <person name="Zaremba-Niedzwiedzka K."/>
            <person name="Martijn J."/>
            <person name="Lind A.E."/>
            <person name="van Eijk R."/>
            <person name="Schleper C."/>
            <person name="Guy L."/>
            <person name="Ettema T.J."/>
        </authorList>
    </citation>
    <scope>NUCLEOTIDE SEQUENCE</scope>
</reference>
<name>A0A0F9SLR9_9ZZZZ</name>
<proteinExistence type="predicted"/>
<dbReference type="EMBL" id="LAZR01000460">
    <property type="protein sequence ID" value="KKN67994.1"/>
    <property type="molecule type" value="Genomic_DNA"/>
</dbReference>
<evidence type="ECO:0000313" key="3">
    <source>
        <dbReference type="EMBL" id="KKN67994.1"/>
    </source>
</evidence>
<comment type="caution">
    <text evidence="3">The sequence shown here is derived from an EMBL/GenBank/DDBJ whole genome shotgun (WGS) entry which is preliminary data.</text>
</comment>
<feature type="transmembrane region" description="Helical" evidence="2">
    <location>
        <begin position="79"/>
        <end position="96"/>
    </location>
</feature>
<keyword evidence="2" id="KW-1133">Transmembrane helix</keyword>
<evidence type="ECO:0000256" key="2">
    <source>
        <dbReference type="SAM" id="Phobius"/>
    </source>
</evidence>
<protein>
    <submittedName>
        <fullName evidence="3">Uncharacterized protein</fullName>
    </submittedName>
</protein>
<keyword evidence="2" id="KW-0472">Membrane</keyword>
<accession>A0A0F9SLR9</accession>
<feature type="compositionally biased region" description="Pro residues" evidence="1">
    <location>
        <begin position="127"/>
        <end position="138"/>
    </location>
</feature>
<gene>
    <name evidence="3" type="ORF">LCGC14_0455500</name>
</gene>
<organism evidence="3">
    <name type="scientific">marine sediment metagenome</name>
    <dbReference type="NCBI Taxonomy" id="412755"/>
    <lineage>
        <taxon>unclassified sequences</taxon>
        <taxon>metagenomes</taxon>
        <taxon>ecological metagenomes</taxon>
    </lineage>
</organism>
<evidence type="ECO:0000256" key="1">
    <source>
        <dbReference type="SAM" id="MobiDB-lite"/>
    </source>
</evidence>
<feature type="transmembrane region" description="Helical" evidence="2">
    <location>
        <begin position="54"/>
        <end position="73"/>
    </location>
</feature>
<feature type="region of interest" description="Disordered" evidence="1">
    <location>
        <begin position="118"/>
        <end position="148"/>
    </location>
</feature>
<sequence length="174" mass="19922">MRTVYGVVVHPVCEDKTCRDRNVDHGHRKEPETKATEIGWYDECWLNARSKPLFLLRLFGILASIIAAMFTVVTWVIPTLSMLEAFGLAGWYWIAYRRMSRSRCVSCRQLPEAHTLSGRGVSNVSPIPRPPPGQPPARSPRYRPRLHRRGECQACDNIRADRDRHLATTRTVDP</sequence>
<dbReference type="AlphaFoldDB" id="A0A0F9SLR9"/>
<keyword evidence="2" id="KW-0812">Transmembrane</keyword>